<evidence type="ECO:0000256" key="1">
    <source>
        <dbReference type="SAM" id="MobiDB-lite"/>
    </source>
</evidence>
<accession>A0ABU6YWC1</accession>
<feature type="region of interest" description="Disordered" evidence="1">
    <location>
        <begin position="1"/>
        <end position="53"/>
    </location>
</feature>
<organism evidence="2 3">
    <name type="scientific">Stylosanthes scabra</name>
    <dbReference type="NCBI Taxonomy" id="79078"/>
    <lineage>
        <taxon>Eukaryota</taxon>
        <taxon>Viridiplantae</taxon>
        <taxon>Streptophyta</taxon>
        <taxon>Embryophyta</taxon>
        <taxon>Tracheophyta</taxon>
        <taxon>Spermatophyta</taxon>
        <taxon>Magnoliopsida</taxon>
        <taxon>eudicotyledons</taxon>
        <taxon>Gunneridae</taxon>
        <taxon>Pentapetalae</taxon>
        <taxon>rosids</taxon>
        <taxon>fabids</taxon>
        <taxon>Fabales</taxon>
        <taxon>Fabaceae</taxon>
        <taxon>Papilionoideae</taxon>
        <taxon>50 kb inversion clade</taxon>
        <taxon>dalbergioids sensu lato</taxon>
        <taxon>Dalbergieae</taxon>
        <taxon>Pterocarpus clade</taxon>
        <taxon>Stylosanthes</taxon>
    </lineage>
</organism>
<dbReference type="Proteomes" id="UP001341840">
    <property type="component" value="Unassembled WGS sequence"/>
</dbReference>
<comment type="caution">
    <text evidence="2">The sequence shown here is derived from an EMBL/GenBank/DDBJ whole genome shotgun (WGS) entry which is preliminary data.</text>
</comment>
<reference evidence="2 3" key="1">
    <citation type="journal article" date="2023" name="Plants (Basel)">
        <title>Bridging the Gap: Combining Genomics and Transcriptomics Approaches to Understand Stylosanthes scabra, an Orphan Legume from the Brazilian Caatinga.</title>
        <authorList>
            <person name="Ferreira-Neto J.R.C."/>
            <person name="da Silva M.D."/>
            <person name="Binneck E."/>
            <person name="de Melo N.F."/>
            <person name="da Silva R.H."/>
            <person name="de Melo A.L.T.M."/>
            <person name="Pandolfi V."/>
            <person name="Bustamante F.O."/>
            <person name="Brasileiro-Vidal A.C."/>
            <person name="Benko-Iseppon A.M."/>
        </authorList>
    </citation>
    <scope>NUCLEOTIDE SEQUENCE [LARGE SCALE GENOMIC DNA]</scope>
    <source>
        <tissue evidence="2">Leaves</tissue>
    </source>
</reference>
<sequence length="126" mass="14219">EKLRKALEANSSQREAKKRTTGHRATAWSPCASARVPGSVSGKNMPRHVRPRATLVHPREYKVKAAHFVNHAPARPRGTVWQNQNEGLFWNFKFLSQCQTPLRAQFDLYDEGTAEAQGHSIQLGLF</sequence>
<keyword evidence="3" id="KW-1185">Reference proteome</keyword>
<proteinExistence type="predicted"/>
<evidence type="ECO:0000313" key="2">
    <source>
        <dbReference type="EMBL" id="MED6214677.1"/>
    </source>
</evidence>
<protein>
    <submittedName>
        <fullName evidence="2">Uncharacterized protein</fullName>
    </submittedName>
</protein>
<dbReference type="EMBL" id="JASCZI010245578">
    <property type="protein sequence ID" value="MED6214677.1"/>
    <property type="molecule type" value="Genomic_DNA"/>
</dbReference>
<feature type="non-terminal residue" evidence="2">
    <location>
        <position position="1"/>
    </location>
</feature>
<gene>
    <name evidence="2" type="ORF">PIB30_105594</name>
</gene>
<evidence type="ECO:0000313" key="3">
    <source>
        <dbReference type="Proteomes" id="UP001341840"/>
    </source>
</evidence>
<name>A0ABU6YWC1_9FABA</name>